<gene>
    <name evidence="1" type="ORF">GALL_518950</name>
</gene>
<reference evidence="1" key="1">
    <citation type="submission" date="2016-10" db="EMBL/GenBank/DDBJ databases">
        <title>Sequence of Gallionella enrichment culture.</title>
        <authorList>
            <person name="Poehlein A."/>
            <person name="Muehling M."/>
            <person name="Daniel R."/>
        </authorList>
    </citation>
    <scope>NUCLEOTIDE SEQUENCE</scope>
</reference>
<protein>
    <submittedName>
        <fullName evidence="1">Uncharacterized protein</fullName>
    </submittedName>
</protein>
<dbReference type="AlphaFoldDB" id="A0A1J5PSI8"/>
<accession>A0A1J5PSI8</accession>
<sequence length="319" mass="35153">MVLVPEHGLEADSAAGGVDQIIDHRQSSLRQGFLAVCRDCDRRERRNRLRLVYIGQLLFRRGENHGNRLDLGDRDDPALRRGVDDVADIDLTQADDAGNRCLDGGIVELGRGVGYRRDVGRDLRGQLRDRGALGVQLLPGRELAELDIALQIQIDICQIGLILLLLGLGLIERRLVWARIDLGEQIALIDQLAFLEGNLVNLAVDTGAHHDGVERLNSAQSGQIDRKVGFLDRGDGYPDRAGRIFRIVCRGRLVLAVESLPAEIAQRSGGQGQQNPTRCPRLVHFGLQIQKIISSGSSKGFIEIPNIICVHLMCKHTMA</sequence>
<evidence type="ECO:0000313" key="1">
    <source>
        <dbReference type="EMBL" id="OIQ66533.1"/>
    </source>
</evidence>
<proteinExistence type="predicted"/>
<comment type="caution">
    <text evidence="1">The sequence shown here is derived from an EMBL/GenBank/DDBJ whole genome shotgun (WGS) entry which is preliminary data.</text>
</comment>
<dbReference type="EMBL" id="MLJW01006535">
    <property type="protein sequence ID" value="OIQ66533.1"/>
    <property type="molecule type" value="Genomic_DNA"/>
</dbReference>
<organism evidence="1">
    <name type="scientific">mine drainage metagenome</name>
    <dbReference type="NCBI Taxonomy" id="410659"/>
    <lineage>
        <taxon>unclassified sequences</taxon>
        <taxon>metagenomes</taxon>
        <taxon>ecological metagenomes</taxon>
    </lineage>
</organism>
<name>A0A1J5PSI8_9ZZZZ</name>